<dbReference type="OrthoDB" id="366390at2759"/>
<dbReference type="PANTHER" id="PTHR31569:SF4">
    <property type="entry name" value="SWIM-TYPE DOMAIN-CONTAINING PROTEIN"/>
    <property type="match status" value="1"/>
</dbReference>
<dbReference type="Proteomes" id="UP000887229">
    <property type="component" value="Unassembled WGS sequence"/>
</dbReference>
<feature type="compositionally biased region" description="Pro residues" evidence="1">
    <location>
        <begin position="334"/>
        <end position="344"/>
    </location>
</feature>
<proteinExistence type="predicted"/>
<protein>
    <recommendedName>
        <fullName evidence="4">FAR1 domain-containing protein</fullName>
    </recommendedName>
</protein>
<feature type="region of interest" description="Disordered" evidence="1">
    <location>
        <begin position="206"/>
        <end position="277"/>
    </location>
</feature>
<feature type="region of interest" description="Disordered" evidence="1">
    <location>
        <begin position="110"/>
        <end position="144"/>
    </location>
</feature>
<dbReference type="RefSeq" id="XP_046114270.1">
    <property type="nucleotide sequence ID" value="XM_046265406.1"/>
</dbReference>
<feature type="region of interest" description="Disordered" evidence="1">
    <location>
        <begin position="293"/>
        <end position="373"/>
    </location>
</feature>
<feature type="compositionally biased region" description="Low complexity" evidence="1">
    <location>
        <begin position="293"/>
        <end position="315"/>
    </location>
</feature>
<sequence>MFGILEAVSVPLTGLYTTYDDLIRDLSDRAAKDGYKIVKARSHRARVNGTEQNSSEMIRCDLVCDRGGRPYKCQATKHKTTTKKTNCPWKAKAVNRKTMGGWVLTVVCDQHNHEPGTPEPPTPSAASDAGAALDNDGDEVGPRADVDTSEAMLAAGVPNSTMRLTGDTFSSFKAEYRKLSQPERIGVLSQLQLRVAALYAIQNEEVQRNKRQEQQRQRHQEIEATRMDRHDGKRQKRQQGTPVQRLQTVDSPHQPPTLQNTPTMQHTPTLQHTPVPNEQMAPTAPMHVQPQHMQQQMTPSQQQHVQHQNQQFHVQIPDSPSQQLMSMGMNLGLSPPPPPPPQQPSTPYSGPPKKMRGNRTPQAGQQPSPTVQH</sequence>
<evidence type="ECO:0000313" key="3">
    <source>
        <dbReference type="Proteomes" id="UP000887229"/>
    </source>
</evidence>
<feature type="compositionally biased region" description="Basic and acidic residues" evidence="1">
    <location>
        <begin position="206"/>
        <end position="231"/>
    </location>
</feature>
<comment type="caution">
    <text evidence="2">The sequence shown here is derived from an EMBL/GenBank/DDBJ whole genome shotgun (WGS) entry which is preliminary data.</text>
</comment>
<dbReference type="GeneID" id="70296309"/>
<keyword evidence="3" id="KW-1185">Reference proteome</keyword>
<reference evidence="2" key="1">
    <citation type="journal article" date="2021" name="IMA Fungus">
        <title>Genomic characterization of three marine fungi, including Emericellopsis atlantica sp. nov. with signatures of a generalist lifestyle and marine biomass degradation.</title>
        <authorList>
            <person name="Hagestad O.C."/>
            <person name="Hou L."/>
            <person name="Andersen J.H."/>
            <person name="Hansen E.H."/>
            <person name="Altermark B."/>
            <person name="Li C."/>
            <person name="Kuhnert E."/>
            <person name="Cox R.J."/>
            <person name="Crous P.W."/>
            <person name="Spatafora J.W."/>
            <person name="Lail K."/>
            <person name="Amirebrahimi M."/>
            <person name="Lipzen A."/>
            <person name="Pangilinan J."/>
            <person name="Andreopoulos W."/>
            <person name="Hayes R.D."/>
            <person name="Ng V."/>
            <person name="Grigoriev I.V."/>
            <person name="Jackson S.A."/>
            <person name="Sutton T.D.S."/>
            <person name="Dobson A.D.W."/>
            <person name="Rama T."/>
        </authorList>
    </citation>
    <scope>NUCLEOTIDE SEQUENCE</scope>
    <source>
        <strain evidence="2">TS7</strain>
    </source>
</reference>
<gene>
    <name evidence="2" type="ORF">F5Z01DRAFT_677907</name>
</gene>
<dbReference type="EMBL" id="MU251279">
    <property type="protein sequence ID" value="KAG9250346.1"/>
    <property type="molecule type" value="Genomic_DNA"/>
</dbReference>
<name>A0A9P7ZE94_9HYPO</name>
<accession>A0A9P7ZE94</accession>
<dbReference type="AlphaFoldDB" id="A0A9P7ZE94"/>
<dbReference type="InterPro" id="IPR052579">
    <property type="entry name" value="Zinc_finger_SWIM"/>
</dbReference>
<organism evidence="2 3">
    <name type="scientific">Emericellopsis atlantica</name>
    <dbReference type="NCBI Taxonomy" id="2614577"/>
    <lineage>
        <taxon>Eukaryota</taxon>
        <taxon>Fungi</taxon>
        <taxon>Dikarya</taxon>
        <taxon>Ascomycota</taxon>
        <taxon>Pezizomycotina</taxon>
        <taxon>Sordariomycetes</taxon>
        <taxon>Hypocreomycetidae</taxon>
        <taxon>Hypocreales</taxon>
        <taxon>Bionectriaceae</taxon>
        <taxon>Emericellopsis</taxon>
    </lineage>
</organism>
<feature type="compositionally biased region" description="Polar residues" evidence="1">
    <location>
        <begin position="359"/>
        <end position="373"/>
    </location>
</feature>
<evidence type="ECO:0000256" key="1">
    <source>
        <dbReference type="SAM" id="MobiDB-lite"/>
    </source>
</evidence>
<evidence type="ECO:0000313" key="2">
    <source>
        <dbReference type="EMBL" id="KAG9250346.1"/>
    </source>
</evidence>
<dbReference type="PANTHER" id="PTHR31569">
    <property type="entry name" value="SWIM-TYPE DOMAIN-CONTAINING PROTEIN"/>
    <property type="match status" value="1"/>
</dbReference>
<evidence type="ECO:0008006" key="4">
    <source>
        <dbReference type="Google" id="ProtNLM"/>
    </source>
</evidence>
<feature type="compositionally biased region" description="Polar residues" evidence="1">
    <location>
        <begin position="238"/>
        <end position="276"/>
    </location>
</feature>